<protein>
    <submittedName>
        <fullName evidence="1">Uncharacterized protein</fullName>
    </submittedName>
</protein>
<accession>A0A2P2N057</accession>
<reference evidence="1" key="1">
    <citation type="submission" date="2018-02" db="EMBL/GenBank/DDBJ databases">
        <title>Rhizophora mucronata_Transcriptome.</title>
        <authorList>
            <person name="Meera S.P."/>
            <person name="Sreeshan A."/>
            <person name="Augustine A."/>
        </authorList>
    </citation>
    <scope>NUCLEOTIDE SEQUENCE</scope>
    <source>
        <tissue evidence="1">Leaf</tissue>
    </source>
</reference>
<proteinExistence type="predicted"/>
<evidence type="ECO:0000313" key="1">
    <source>
        <dbReference type="EMBL" id="MBX35859.1"/>
    </source>
</evidence>
<dbReference type="EMBL" id="GGEC01055375">
    <property type="protein sequence ID" value="MBX35859.1"/>
    <property type="molecule type" value="Transcribed_RNA"/>
</dbReference>
<sequence>MHSKTNHSVHYPISRPHQITIHHNVKNHTKRKLRTLKVWLHLNPSKKPQSNFGFFTNHIQNSNKQFRVRNHRTKLVRHPISIAKSPGLFLNSVKDDVFVMRFRCRVKIVAGIDTSGEGKEKTNLER</sequence>
<dbReference type="AlphaFoldDB" id="A0A2P2N057"/>
<organism evidence="1">
    <name type="scientific">Rhizophora mucronata</name>
    <name type="common">Asiatic mangrove</name>
    <dbReference type="NCBI Taxonomy" id="61149"/>
    <lineage>
        <taxon>Eukaryota</taxon>
        <taxon>Viridiplantae</taxon>
        <taxon>Streptophyta</taxon>
        <taxon>Embryophyta</taxon>
        <taxon>Tracheophyta</taxon>
        <taxon>Spermatophyta</taxon>
        <taxon>Magnoliopsida</taxon>
        <taxon>eudicotyledons</taxon>
        <taxon>Gunneridae</taxon>
        <taxon>Pentapetalae</taxon>
        <taxon>rosids</taxon>
        <taxon>fabids</taxon>
        <taxon>Malpighiales</taxon>
        <taxon>Rhizophoraceae</taxon>
        <taxon>Rhizophora</taxon>
    </lineage>
</organism>
<name>A0A2P2N057_RHIMU</name>